<sequence>MKKNMGTLDRTLRVIASITLAILYFTNILTGSIGLVVFIFACIMFLTSVIGNCPPYTLMGINTCKIKPEKE</sequence>
<dbReference type="EMBL" id="QFLI01000004">
    <property type="protein sequence ID" value="PXY01065.1"/>
    <property type="molecule type" value="Genomic_DNA"/>
</dbReference>
<dbReference type="Proteomes" id="UP000248079">
    <property type="component" value="Unassembled WGS sequence"/>
</dbReference>
<dbReference type="OrthoDB" id="9804804at2"/>
<protein>
    <submittedName>
        <fullName evidence="3">DUF2892 domain-containing protein</fullName>
    </submittedName>
</protein>
<keyword evidence="1" id="KW-1133">Transmembrane helix</keyword>
<evidence type="ECO:0000313" key="3">
    <source>
        <dbReference type="EMBL" id="PXY01065.1"/>
    </source>
</evidence>
<proteinExistence type="predicted"/>
<evidence type="ECO:0000256" key="1">
    <source>
        <dbReference type="SAM" id="Phobius"/>
    </source>
</evidence>
<keyword evidence="1" id="KW-0812">Transmembrane</keyword>
<evidence type="ECO:0000259" key="2">
    <source>
        <dbReference type="Pfam" id="PF11127"/>
    </source>
</evidence>
<keyword evidence="4" id="KW-1185">Reference proteome</keyword>
<feature type="domain" description="Inner membrane protein YgaP-like transmembrane" evidence="2">
    <location>
        <begin position="1"/>
        <end position="66"/>
    </location>
</feature>
<feature type="transmembrane region" description="Helical" evidence="1">
    <location>
        <begin position="35"/>
        <end position="58"/>
    </location>
</feature>
<keyword evidence="1" id="KW-0472">Membrane</keyword>
<gene>
    <name evidence="3" type="ORF">DF185_10450</name>
</gene>
<dbReference type="InterPro" id="IPR021309">
    <property type="entry name" value="YgaP-like_TM"/>
</dbReference>
<dbReference type="AlphaFoldDB" id="A0A2V3ZWM5"/>
<evidence type="ECO:0000313" key="4">
    <source>
        <dbReference type="Proteomes" id="UP000248079"/>
    </source>
</evidence>
<name>A0A2V3ZWM5_9BACT</name>
<comment type="caution">
    <text evidence="3">The sequence shown here is derived from an EMBL/GenBank/DDBJ whole genome shotgun (WGS) entry which is preliminary data.</text>
</comment>
<accession>A0A2V3ZWM5</accession>
<dbReference type="RefSeq" id="WP_110360696.1">
    <property type="nucleotide sequence ID" value="NZ_QFLI01000004.1"/>
</dbReference>
<dbReference type="Pfam" id="PF11127">
    <property type="entry name" value="YgaP-like_TM"/>
    <property type="match status" value="1"/>
</dbReference>
<organism evidence="3 4">
    <name type="scientific">Marinifilum breve</name>
    <dbReference type="NCBI Taxonomy" id="2184082"/>
    <lineage>
        <taxon>Bacteria</taxon>
        <taxon>Pseudomonadati</taxon>
        <taxon>Bacteroidota</taxon>
        <taxon>Bacteroidia</taxon>
        <taxon>Marinilabiliales</taxon>
        <taxon>Marinifilaceae</taxon>
    </lineage>
</organism>
<reference evidence="3 4" key="1">
    <citation type="submission" date="2018-05" db="EMBL/GenBank/DDBJ databases">
        <title>Marinifilum breve JC075T sp. nov., a marine bacterium isolated from Yongle Blue Hole in the South China Sea.</title>
        <authorList>
            <person name="Fu T."/>
        </authorList>
    </citation>
    <scope>NUCLEOTIDE SEQUENCE [LARGE SCALE GENOMIC DNA]</scope>
    <source>
        <strain evidence="3 4">JC075</strain>
    </source>
</reference>